<dbReference type="PANTHER" id="PTHR21493:SF9">
    <property type="entry name" value="GOLGI TRANSPORT PROTEIN 1-RELATED"/>
    <property type="match status" value="1"/>
</dbReference>
<dbReference type="GO" id="GO:0042147">
    <property type="term" value="P:retrograde transport, endosome to Golgi"/>
    <property type="evidence" value="ECO:0007669"/>
    <property type="project" value="InterPro"/>
</dbReference>
<keyword evidence="3 7" id="KW-1133">Transmembrane helix</keyword>
<evidence type="ECO:0000256" key="1">
    <source>
        <dbReference type="ARBA" id="ARBA00004653"/>
    </source>
</evidence>
<evidence type="ECO:0000256" key="6">
    <source>
        <dbReference type="ARBA" id="ARBA00025799"/>
    </source>
</evidence>
<keyword evidence="2 7" id="KW-0812">Transmembrane</keyword>
<feature type="transmembrane region" description="Helical" evidence="7">
    <location>
        <begin position="224"/>
        <end position="246"/>
    </location>
</feature>
<reference evidence="8" key="1">
    <citation type="journal article" date="2023" name="G3 (Bethesda)">
        <title>Whole genome assembly and annotation of the endangered Caribbean coral Acropora cervicornis.</title>
        <authorList>
            <person name="Selwyn J.D."/>
            <person name="Vollmer S.V."/>
        </authorList>
    </citation>
    <scope>NUCLEOTIDE SEQUENCE</scope>
    <source>
        <strain evidence="8">K2</strain>
    </source>
</reference>
<comment type="caution">
    <text evidence="8">The sequence shown here is derived from an EMBL/GenBank/DDBJ whole genome shotgun (WGS) entry which is preliminary data.</text>
</comment>
<feature type="transmembrane region" description="Helical" evidence="7">
    <location>
        <begin position="12"/>
        <end position="31"/>
    </location>
</feature>
<accession>A0AAD9V950</accession>
<evidence type="ECO:0000256" key="3">
    <source>
        <dbReference type="ARBA" id="ARBA00022989"/>
    </source>
</evidence>
<evidence type="ECO:0000313" key="9">
    <source>
        <dbReference type="Proteomes" id="UP001249851"/>
    </source>
</evidence>
<organism evidence="8 9">
    <name type="scientific">Acropora cervicornis</name>
    <name type="common">Staghorn coral</name>
    <dbReference type="NCBI Taxonomy" id="6130"/>
    <lineage>
        <taxon>Eukaryota</taxon>
        <taxon>Metazoa</taxon>
        <taxon>Cnidaria</taxon>
        <taxon>Anthozoa</taxon>
        <taxon>Hexacorallia</taxon>
        <taxon>Scleractinia</taxon>
        <taxon>Astrocoeniina</taxon>
        <taxon>Acroporidae</taxon>
        <taxon>Acropora</taxon>
    </lineage>
</organism>
<evidence type="ECO:0000256" key="7">
    <source>
        <dbReference type="SAM" id="Phobius"/>
    </source>
</evidence>
<dbReference type="EMBL" id="JARQWQ010000019">
    <property type="protein sequence ID" value="KAK2565517.1"/>
    <property type="molecule type" value="Genomic_DNA"/>
</dbReference>
<evidence type="ECO:0000313" key="8">
    <source>
        <dbReference type="EMBL" id="KAK2565517.1"/>
    </source>
</evidence>
<reference evidence="8" key="2">
    <citation type="journal article" date="2023" name="Science">
        <title>Genomic signatures of disease resistance in endangered staghorn corals.</title>
        <authorList>
            <person name="Vollmer S.V."/>
            <person name="Selwyn J.D."/>
            <person name="Despard B.A."/>
            <person name="Roesel C.L."/>
        </authorList>
    </citation>
    <scope>NUCLEOTIDE SEQUENCE</scope>
    <source>
        <strain evidence="8">K2</strain>
    </source>
</reference>
<name>A0AAD9V950_ACRCE</name>
<keyword evidence="9" id="KW-1185">Reference proteome</keyword>
<keyword evidence="4" id="KW-0333">Golgi apparatus</keyword>
<feature type="transmembrane region" description="Helical" evidence="7">
    <location>
        <begin position="72"/>
        <end position="99"/>
    </location>
</feature>
<evidence type="ECO:0000256" key="5">
    <source>
        <dbReference type="ARBA" id="ARBA00023136"/>
    </source>
</evidence>
<keyword evidence="5 7" id="KW-0472">Membrane</keyword>
<comment type="similarity">
    <text evidence="6">Belongs to the GOT1 family.</text>
</comment>
<dbReference type="GO" id="GO:0000139">
    <property type="term" value="C:Golgi membrane"/>
    <property type="evidence" value="ECO:0007669"/>
    <property type="project" value="UniProtKB-SubCell"/>
</dbReference>
<dbReference type="Proteomes" id="UP001249851">
    <property type="component" value="Unassembled WGS sequence"/>
</dbReference>
<dbReference type="PANTHER" id="PTHR21493">
    <property type="entry name" value="CGI-141-RELATED/LIPASE CONTAINING PROTEIN"/>
    <property type="match status" value="1"/>
</dbReference>
<gene>
    <name evidence="8" type="ORF">P5673_010602</name>
</gene>
<dbReference type="GO" id="GO:0005783">
    <property type="term" value="C:endoplasmic reticulum"/>
    <property type="evidence" value="ECO:0007669"/>
    <property type="project" value="TreeGrafter"/>
</dbReference>
<evidence type="ECO:0000256" key="2">
    <source>
        <dbReference type="ARBA" id="ARBA00022692"/>
    </source>
</evidence>
<proteinExistence type="inferred from homology"/>
<dbReference type="InterPro" id="IPR007305">
    <property type="entry name" value="Vesicle_transpt_Got1/SFT2"/>
</dbReference>
<protein>
    <submittedName>
        <fullName evidence="8">Vesicle transport protein GOT1A</fullName>
    </submittedName>
</protein>
<dbReference type="GO" id="GO:0006888">
    <property type="term" value="P:endoplasmic reticulum to Golgi vesicle-mediated transport"/>
    <property type="evidence" value="ECO:0007669"/>
    <property type="project" value="InterPro"/>
</dbReference>
<dbReference type="InterPro" id="IPR045176">
    <property type="entry name" value="Got1"/>
</dbReference>
<dbReference type="Pfam" id="PF04178">
    <property type="entry name" value="Got1"/>
    <property type="match status" value="1"/>
</dbReference>
<feature type="transmembrane region" description="Helical" evidence="7">
    <location>
        <begin position="37"/>
        <end position="60"/>
    </location>
</feature>
<evidence type="ECO:0000256" key="4">
    <source>
        <dbReference type="ARBA" id="ARBA00023034"/>
    </source>
</evidence>
<comment type="subcellular location">
    <subcellularLocation>
        <location evidence="1">Golgi apparatus membrane</location>
        <topology evidence="1">Multi-pass membrane protein</topology>
    </subcellularLocation>
</comment>
<dbReference type="AlphaFoldDB" id="A0AAD9V950"/>
<dbReference type="GO" id="GO:0005829">
    <property type="term" value="C:cytosol"/>
    <property type="evidence" value="ECO:0007669"/>
    <property type="project" value="GOC"/>
</dbReference>
<sequence length="277" mass="30844">MRKVDFVDCEIGIGVSGFGVFFLFLGVLFFFDKGLLAIGNILFISGLALVIGLERTFRFFFQKHKVTGSSCFLGGIVVVLFGWPLIGMIIEAYGFILLFRQKPLIVTLPNPLGKQVFETCASKAVAHPPFNIPFLLKQHHFQVVALQQHRTIKNATVVYSVHVISSWPVIGGGAFAVQEFKLNKAAFYRYHSSKIKGVYIVNGIRHPYLTPGRWHRAEDFKMQIMNVFVVTLILSIGFFPVVINFLRRVPVVGNILNLPGISQIVGRLAGDGSNSMV</sequence>